<reference evidence="3" key="1">
    <citation type="submission" date="2019-10" db="EMBL/GenBank/DDBJ databases">
        <title>Lacipirellula parvula gen. nov., sp. nov., representing a lineage of planctomycetes widespread in freshwater anoxic habitats, and description of the family Lacipirellulaceae.</title>
        <authorList>
            <person name="Dedysh S.N."/>
            <person name="Kulichevskaya I.S."/>
            <person name="Beletsky A.V."/>
            <person name="Rakitin A.L."/>
            <person name="Mardanov A.V."/>
            <person name="Ivanova A.A."/>
            <person name="Saltykova V.X."/>
            <person name="Rijpstra W.I.C."/>
            <person name="Sinninghe Damste J.S."/>
            <person name="Ravin N.V."/>
        </authorList>
    </citation>
    <scope>NUCLEOTIDE SEQUENCE [LARGE SCALE GENOMIC DNA]</scope>
    <source>
        <strain evidence="3">PX69</strain>
    </source>
</reference>
<evidence type="ECO:0000256" key="1">
    <source>
        <dbReference type="SAM" id="Phobius"/>
    </source>
</evidence>
<evidence type="ECO:0000313" key="2">
    <source>
        <dbReference type="EMBL" id="BBO33247.1"/>
    </source>
</evidence>
<name>A0A5K7XB56_9BACT</name>
<dbReference type="EMBL" id="AP021861">
    <property type="protein sequence ID" value="BBO33247.1"/>
    <property type="molecule type" value="Genomic_DNA"/>
</dbReference>
<dbReference type="AlphaFoldDB" id="A0A5K7XB56"/>
<proteinExistence type="predicted"/>
<keyword evidence="3" id="KW-1185">Reference proteome</keyword>
<protein>
    <submittedName>
        <fullName evidence="2">Uncharacterized protein</fullName>
    </submittedName>
</protein>
<sequence length="45" mass="4637">MHCLQVLSVTCWPILALGALFGRTGAALLISAGVLLVLSIAKAML</sequence>
<keyword evidence="1" id="KW-0812">Transmembrane</keyword>
<accession>A0A5K7XB56</accession>
<feature type="transmembrane region" description="Helical" evidence="1">
    <location>
        <begin position="26"/>
        <end position="44"/>
    </location>
</feature>
<keyword evidence="1" id="KW-0472">Membrane</keyword>
<gene>
    <name evidence="2" type="ORF">PLANPX_2859</name>
</gene>
<evidence type="ECO:0000313" key="3">
    <source>
        <dbReference type="Proteomes" id="UP000326837"/>
    </source>
</evidence>
<keyword evidence="1" id="KW-1133">Transmembrane helix</keyword>
<organism evidence="2 3">
    <name type="scientific">Lacipirellula parvula</name>
    <dbReference type="NCBI Taxonomy" id="2650471"/>
    <lineage>
        <taxon>Bacteria</taxon>
        <taxon>Pseudomonadati</taxon>
        <taxon>Planctomycetota</taxon>
        <taxon>Planctomycetia</taxon>
        <taxon>Pirellulales</taxon>
        <taxon>Lacipirellulaceae</taxon>
        <taxon>Lacipirellula</taxon>
    </lineage>
</organism>
<dbReference type="Proteomes" id="UP000326837">
    <property type="component" value="Chromosome"/>
</dbReference>
<dbReference type="KEGG" id="lpav:PLANPX_2859"/>